<feature type="domain" description="ABC transmembrane type-1" evidence="10">
    <location>
        <begin position="111"/>
        <end position="321"/>
    </location>
</feature>
<comment type="function">
    <text evidence="8">Probably part of an ABC transporter complex that could be involved in peptide import. Probably responsible for the translocation of the substrate across the membrane.</text>
</comment>
<feature type="transmembrane region" description="Helical" evidence="9">
    <location>
        <begin position="111"/>
        <end position="135"/>
    </location>
</feature>
<comment type="similarity">
    <text evidence="2 9">Belongs to the binding-protein-dependent transport system permease family.</text>
</comment>
<protein>
    <submittedName>
        <fullName evidence="11">Peptide/nickel transport system permease protein</fullName>
    </submittedName>
</protein>
<name>A0ABR6AU90_9HYPH</name>
<evidence type="ECO:0000256" key="9">
    <source>
        <dbReference type="RuleBase" id="RU363032"/>
    </source>
</evidence>
<organism evidence="11 12">
    <name type="scientific">Brucella intermedia</name>
    <dbReference type="NCBI Taxonomy" id="94625"/>
    <lineage>
        <taxon>Bacteria</taxon>
        <taxon>Pseudomonadati</taxon>
        <taxon>Pseudomonadota</taxon>
        <taxon>Alphaproteobacteria</taxon>
        <taxon>Hyphomicrobiales</taxon>
        <taxon>Brucellaceae</taxon>
        <taxon>Brucella/Ochrobactrum group</taxon>
        <taxon>Brucella</taxon>
    </lineage>
</organism>
<feature type="transmembrane region" description="Helical" evidence="9">
    <location>
        <begin position="299"/>
        <end position="320"/>
    </location>
</feature>
<keyword evidence="4" id="KW-1003">Cell membrane</keyword>
<proteinExistence type="inferred from homology"/>
<dbReference type="PANTHER" id="PTHR43163">
    <property type="entry name" value="DIPEPTIDE TRANSPORT SYSTEM PERMEASE PROTEIN DPPB-RELATED"/>
    <property type="match status" value="1"/>
</dbReference>
<accession>A0ABR6AU90</accession>
<dbReference type="PANTHER" id="PTHR43163:SF6">
    <property type="entry name" value="DIPEPTIDE TRANSPORT SYSTEM PERMEASE PROTEIN DPPB-RELATED"/>
    <property type="match status" value="1"/>
</dbReference>
<keyword evidence="6 9" id="KW-1133">Transmembrane helix</keyword>
<dbReference type="PROSITE" id="PS50928">
    <property type="entry name" value="ABC_TM1"/>
    <property type="match status" value="1"/>
</dbReference>
<sequence>MHEGLSAAPHIGEVNPIFAYVIRRSAILVLSVLIASIVLFLLLRLLPGDPANALVSVGADAAQIEAARKQVGSDLPLYEQFLRFIGSLLRFDLGNSFVSGAPVLSEIGKRLIVTVPLTLMAFLVAIIVAVPLGILSVVRQNRWYGSLISVVSQLGIAVPVFWIGILLVWIFAVKLRLFPSGGFPSRGWQLAPAAFQSLVLPVATIAIVMSASLIRYVRSATQDVLGSDYFRTARALGATFSQALVRHGIRNGAVPVISILGIELASTLLGAVVVERVFSLPGLGSMLLLGIEQRDYPNVQGVLFVSTLLVLLVGFAADLLQRLIDPRLRQRSAGAGA</sequence>
<evidence type="ECO:0000256" key="7">
    <source>
        <dbReference type="ARBA" id="ARBA00023136"/>
    </source>
</evidence>
<evidence type="ECO:0000259" key="10">
    <source>
        <dbReference type="PROSITE" id="PS50928"/>
    </source>
</evidence>
<evidence type="ECO:0000256" key="1">
    <source>
        <dbReference type="ARBA" id="ARBA00004429"/>
    </source>
</evidence>
<evidence type="ECO:0000313" key="12">
    <source>
        <dbReference type="Proteomes" id="UP000578622"/>
    </source>
</evidence>
<dbReference type="Gene3D" id="1.10.3720.10">
    <property type="entry name" value="MetI-like"/>
    <property type="match status" value="1"/>
</dbReference>
<keyword evidence="5 9" id="KW-0812">Transmembrane</keyword>
<feature type="transmembrane region" description="Helical" evidence="9">
    <location>
        <begin position="26"/>
        <end position="46"/>
    </location>
</feature>
<evidence type="ECO:0000256" key="2">
    <source>
        <dbReference type="ARBA" id="ARBA00009306"/>
    </source>
</evidence>
<feature type="transmembrane region" description="Helical" evidence="9">
    <location>
        <begin position="147"/>
        <end position="173"/>
    </location>
</feature>
<evidence type="ECO:0000256" key="6">
    <source>
        <dbReference type="ARBA" id="ARBA00022989"/>
    </source>
</evidence>
<keyword evidence="7 9" id="KW-0472">Membrane</keyword>
<dbReference type="CDD" id="cd06261">
    <property type="entry name" value="TM_PBP2"/>
    <property type="match status" value="1"/>
</dbReference>
<evidence type="ECO:0000256" key="3">
    <source>
        <dbReference type="ARBA" id="ARBA00022448"/>
    </source>
</evidence>
<gene>
    <name evidence="11" type="ORF">FHW20_004017</name>
</gene>
<dbReference type="Proteomes" id="UP000578622">
    <property type="component" value="Unassembled WGS sequence"/>
</dbReference>
<feature type="transmembrane region" description="Helical" evidence="9">
    <location>
        <begin position="256"/>
        <end position="279"/>
    </location>
</feature>
<dbReference type="Pfam" id="PF19300">
    <property type="entry name" value="BPD_transp_1_N"/>
    <property type="match status" value="1"/>
</dbReference>
<evidence type="ECO:0000256" key="8">
    <source>
        <dbReference type="ARBA" id="ARBA00025454"/>
    </source>
</evidence>
<keyword evidence="3 9" id="KW-0813">Transport</keyword>
<dbReference type="SUPFAM" id="SSF161098">
    <property type="entry name" value="MetI-like"/>
    <property type="match status" value="1"/>
</dbReference>
<comment type="caution">
    <text evidence="11">The sequence shown here is derived from an EMBL/GenBank/DDBJ whole genome shotgun (WGS) entry which is preliminary data.</text>
</comment>
<feature type="transmembrane region" description="Helical" evidence="9">
    <location>
        <begin position="193"/>
        <end position="214"/>
    </location>
</feature>
<evidence type="ECO:0000256" key="4">
    <source>
        <dbReference type="ARBA" id="ARBA00022475"/>
    </source>
</evidence>
<dbReference type="InterPro" id="IPR045621">
    <property type="entry name" value="BPD_transp_1_N"/>
</dbReference>
<dbReference type="InterPro" id="IPR000515">
    <property type="entry name" value="MetI-like"/>
</dbReference>
<dbReference type="EMBL" id="JACGXG010000007">
    <property type="protein sequence ID" value="MBA8853044.1"/>
    <property type="molecule type" value="Genomic_DNA"/>
</dbReference>
<evidence type="ECO:0000313" key="11">
    <source>
        <dbReference type="EMBL" id="MBA8853044.1"/>
    </source>
</evidence>
<evidence type="ECO:0000256" key="5">
    <source>
        <dbReference type="ARBA" id="ARBA00022692"/>
    </source>
</evidence>
<dbReference type="Pfam" id="PF00528">
    <property type="entry name" value="BPD_transp_1"/>
    <property type="match status" value="1"/>
</dbReference>
<comment type="subcellular location">
    <subcellularLocation>
        <location evidence="1">Cell inner membrane</location>
        <topology evidence="1">Multi-pass membrane protein</topology>
    </subcellularLocation>
    <subcellularLocation>
        <location evidence="9">Cell membrane</location>
        <topology evidence="9">Multi-pass membrane protein</topology>
    </subcellularLocation>
</comment>
<reference evidence="11 12" key="1">
    <citation type="submission" date="2020-07" db="EMBL/GenBank/DDBJ databases">
        <title>Genomic Encyclopedia of Type Strains, Phase IV (KMG-V): Genome sequencing to study the core and pangenomes of soil and plant-associated prokaryotes.</title>
        <authorList>
            <person name="Whitman W."/>
        </authorList>
    </citation>
    <scope>NUCLEOTIDE SEQUENCE [LARGE SCALE GENOMIC DNA]</scope>
    <source>
        <strain evidence="11 12">RH4WT92</strain>
    </source>
</reference>
<keyword evidence="12" id="KW-1185">Reference proteome</keyword>
<dbReference type="InterPro" id="IPR035906">
    <property type="entry name" value="MetI-like_sf"/>
</dbReference>